<reference evidence="4" key="1">
    <citation type="submission" date="2021-02" db="EMBL/GenBank/DDBJ databases">
        <authorList>
            <person name="Nowell W R."/>
        </authorList>
    </citation>
    <scope>NUCLEOTIDE SEQUENCE</scope>
</reference>
<evidence type="ECO:0000256" key="2">
    <source>
        <dbReference type="ARBA" id="ARBA00022803"/>
    </source>
</evidence>
<name>A0A818SGL2_9BILA</name>
<keyword evidence="2 3" id="KW-0802">TPR repeat</keyword>
<dbReference type="SUPFAM" id="SSF48452">
    <property type="entry name" value="TPR-like"/>
    <property type="match status" value="1"/>
</dbReference>
<organism evidence="4 5">
    <name type="scientific">Adineta steineri</name>
    <dbReference type="NCBI Taxonomy" id="433720"/>
    <lineage>
        <taxon>Eukaryota</taxon>
        <taxon>Metazoa</taxon>
        <taxon>Spiralia</taxon>
        <taxon>Gnathifera</taxon>
        <taxon>Rotifera</taxon>
        <taxon>Eurotatoria</taxon>
        <taxon>Bdelloidea</taxon>
        <taxon>Adinetida</taxon>
        <taxon>Adinetidae</taxon>
        <taxon>Adineta</taxon>
    </lineage>
</organism>
<dbReference type="Pfam" id="PF13424">
    <property type="entry name" value="TPR_12"/>
    <property type="match status" value="1"/>
</dbReference>
<keyword evidence="1" id="KW-0677">Repeat</keyword>
<feature type="repeat" description="TPR" evidence="3">
    <location>
        <begin position="45"/>
        <end position="78"/>
    </location>
</feature>
<evidence type="ECO:0000313" key="5">
    <source>
        <dbReference type="Proteomes" id="UP000663881"/>
    </source>
</evidence>
<dbReference type="EMBL" id="CAJOAY010000440">
    <property type="protein sequence ID" value="CAF3665738.1"/>
    <property type="molecule type" value="Genomic_DNA"/>
</dbReference>
<protein>
    <recommendedName>
        <fullName evidence="6">Tetratricopeptide repeat protein</fullName>
    </recommendedName>
</protein>
<dbReference type="PANTHER" id="PTHR45641">
    <property type="entry name" value="TETRATRICOPEPTIDE REPEAT PROTEIN (AFU_ORTHOLOGUE AFUA_6G03870)"/>
    <property type="match status" value="1"/>
</dbReference>
<dbReference type="SMART" id="SM00028">
    <property type="entry name" value="TPR"/>
    <property type="match status" value="2"/>
</dbReference>
<sequence length="98" mass="11447">DLAFSFKKIGLMYLEIRDNSNALVSFEKVSEIYQHILSLDDFEFADSYYNIGLVYQQMGDHMNALIFFERALNIMQQSLLETHSNLQIFGENIKSLKE</sequence>
<dbReference type="PANTHER" id="PTHR45641:SF19">
    <property type="entry name" value="NEPHROCYSTIN-3"/>
    <property type="match status" value="1"/>
</dbReference>
<evidence type="ECO:0000256" key="3">
    <source>
        <dbReference type="PROSITE-ProRule" id="PRU00339"/>
    </source>
</evidence>
<feature type="non-terminal residue" evidence="4">
    <location>
        <position position="1"/>
    </location>
</feature>
<dbReference type="AlphaFoldDB" id="A0A818SGL2"/>
<evidence type="ECO:0000256" key="1">
    <source>
        <dbReference type="ARBA" id="ARBA00022737"/>
    </source>
</evidence>
<dbReference type="Gene3D" id="1.25.40.10">
    <property type="entry name" value="Tetratricopeptide repeat domain"/>
    <property type="match status" value="1"/>
</dbReference>
<evidence type="ECO:0008006" key="6">
    <source>
        <dbReference type="Google" id="ProtNLM"/>
    </source>
</evidence>
<dbReference type="Proteomes" id="UP000663881">
    <property type="component" value="Unassembled WGS sequence"/>
</dbReference>
<dbReference type="InterPro" id="IPR019734">
    <property type="entry name" value="TPR_rpt"/>
</dbReference>
<gene>
    <name evidence="4" type="ORF">OKA104_LOCUS10073</name>
</gene>
<dbReference type="PROSITE" id="PS50293">
    <property type="entry name" value="TPR_REGION"/>
    <property type="match status" value="1"/>
</dbReference>
<accession>A0A818SGL2</accession>
<dbReference type="PROSITE" id="PS50005">
    <property type="entry name" value="TPR"/>
    <property type="match status" value="1"/>
</dbReference>
<proteinExistence type="predicted"/>
<dbReference type="InterPro" id="IPR011990">
    <property type="entry name" value="TPR-like_helical_dom_sf"/>
</dbReference>
<comment type="caution">
    <text evidence="4">The sequence shown here is derived from an EMBL/GenBank/DDBJ whole genome shotgun (WGS) entry which is preliminary data.</text>
</comment>
<evidence type="ECO:0000313" key="4">
    <source>
        <dbReference type="EMBL" id="CAF3665738.1"/>
    </source>
</evidence>